<feature type="region of interest" description="Disordered" evidence="7">
    <location>
        <begin position="1"/>
        <end position="21"/>
    </location>
</feature>
<evidence type="ECO:0000313" key="9">
    <source>
        <dbReference type="EMBL" id="KAJ6221725.1"/>
    </source>
</evidence>
<dbReference type="InterPro" id="IPR058606">
    <property type="entry name" value="HTH_Cic_C"/>
</dbReference>
<feature type="compositionally biased region" description="Polar residues" evidence="7">
    <location>
        <begin position="1120"/>
        <end position="1139"/>
    </location>
</feature>
<dbReference type="PROSITE" id="PS50118">
    <property type="entry name" value="HMG_BOX_2"/>
    <property type="match status" value="1"/>
</dbReference>
<evidence type="ECO:0000256" key="6">
    <source>
        <dbReference type="PROSITE-ProRule" id="PRU00267"/>
    </source>
</evidence>
<feature type="region of interest" description="Disordered" evidence="7">
    <location>
        <begin position="1189"/>
        <end position="1293"/>
    </location>
</feature>
<dbReference type="Pfam" id="PF25981">
    <property type="entry name" value="HTH_Cic_C"/>
    <property type="match status" value="1"/>
</dbReference>
<feature type="compositionally biased region" description="Basic residues" evidence="7">
    <location>
        <begin position="837"/>
        <end position="846"/>
    </location>
</feature>
<dbReference type="Gene3D" id="1.10.30.10">
    <property type="entry name" value="High mobility group box domain"/>
    <property type="match status" value="1"/>
</dbReference>
<feature type="DNA-binding region" description="HMG box" evidence="6">
    <location>
        <begin position="894"/>
        <end position="962"/>
    </location>
</feature>
<dbReference type="SMART" id="SM00398">
    <property type="entry name" value="HMG"/>
    <property type="match status" value="1"/>
</dbReference>
<accession>A0A9Q0RPM1</accession>
<feature type="compositionally biased region" description="Low complexity" evidence="7">
    <location>
        <begin position="88"/>
        <end position="110"/>
    </location>
</feature>
<comment type="caution">
    <text evidence="9">The sequence shown here is derived from an EMBL/GenBank/DDBJ whole genome shotgun (WGS) entry which is preliminary data.</text>
</comment>
<dbReference type="Proteomes" id="UP001142055">
    <property type="component" value="Chromosome 1"/>
</dbReference>
<proteinExistence type="predicted"/>
<feature type="compositionally biased region" description="Polar residues" evidence="7">
    <location>
        <begin position="806"/>
        <end position="820"/>
    </location>
</feature>
<feature type="region of interest" description="Disordered" evidence="7">
    <location>
        <begin position="1451"/>
        <end position="1486"/>
    </location>
</feature>
<dbReference type="GO" id="GO:0005634">
    <property type="term" value="C:nucleus"/>
    <property type="evidence" value="ECO:0007669"/>
    <property type="project" value="UniProtKB-UniRule"/>
</dbReference>
<feature type="compositionally biased region" description="Low complexity" evidence="7">
    <location>
        <begin position="311"/>
        <end position="325"/>
    </location>
</feature>
<sequence>MASSIVISMESPSIPETTTSTTTVSALTTIITNSSQNNNETKILPKKRKLNLINMFGSEYESNITNGTSNECRTISSTSSSNVITTTISSPLPVHSTTPSSTTTTTTSDTNNNQITIIGKTSPITTSNHFEENITTQCDLSEWIGTRILARRITNEPSTVYLPGVIKSFDLINCCVGVQFDSDNDHNDEIQYYRQKEQLNYIICDNIPSFRQIRVGISVAAKFSNQNREFHEGIVEEIVDSNNHNSKSLYRVRCAGSLETLLSRANLRLLVQPWTDEDEREEVSVAKSSPTSVIKEVRSESNKQQQPLLPTSSNELTSSTTNQSSHNVSGPNTAKQSSSVYNLPADSDLDVEGCDDDEEEDETDAEVRMSLMLAHNSHFDPHSNHHQQALHQNSFEFGTDSTSLTIQQSISLNSKVGFEKIEKGHVVEDKNKIRKRWNGRQWRRLCSWKSLDSSKNLKEAQSCTRESQRRGYCSKHLSLINGTSKSLNKLSAPPQLIITNVTSPSSSIIPSPTITTVSSIGGRLDVSEAASLLVSLGKSPTTMNQSITQQSHPLLRPGMNHGIIRNSSSNGSIATSTGSNSTSQSSLATPVTQLLPFFQPINNDSGGSHRSFSSASSASSGISNNPSPNGPSPTPLNHYGSANNVTLPSHIRSTNNLGPIISPNSPLQSSFGIAASKSEHNGITYDVDNVAKQSGQAFFPWFSLVPYFDSTCASGVNMLDSAQPPNHNISSSLISLEQTSGHKSPNGVMYLSALSTTNNENILTSNESPPHSAPPHLLSTKRSHFNNLVDEDVDEDDDVFITDSNLSVSCNDNLNNSKSGDSSENKTKNKNENVPNKKNKSKRRSHSLSALNGITKEGKSNGKRSNDVISGSGSQVGGDGSEDSTPNIPGKQHIRRPMNAFMIFSKRHRALVHQKHPNSDNRTVSKILGEWWYALGTTEKGQYQELASKVKEAHYKRHPEWKWCSKSVGGVGNGQNGECEDEEMPASPIQVSGGPTTNTTKKRRNKETECDLEQALLSMPLIKHADSNSSDSELAIKFNSDGDVEPLPAAVGPELEKNTELAMIVALTKEVVKDKQESQKAKLADTAKPGQVSSPSFITAKYKNMFKPNSPVAPLPHSAPPTQQRSPCIVSTSTTNNETDSLKVADEESVPKFYHTIMNLKSGNLSVTIPPTSITTSNLSPEKKFILAPTPAQLGKSRKARVSGEAVPPGQDTKTIQNVDKQDPKQTEPIQPESDPKSPIESNYLVIDTNADSKLLKSVDEPPPSTPKEDEEKLPNINENENNLENEETSQQQKDAMDKILEEVNFERHFEKLPEFDPRFSASVVTPTTPLQLSPSMTAAFVSSYRKRQQRKQHLAALAAAATSVVNNSTGNNNGSSTGSSCRTPPESLSPAFVKTPEPTNGAPSSANGANTFFGPNFNITEAITHLNTPTTPSVPSSSLINFSELASIQSPHTPIDSSDLSGNKIGQSNATGNCGNSNNNSGSSVRKVLDQRRQLVMQFFSEKGLFPTTQETAEFQKMHMKIFPTKNTLQLKIREVRQKLMSMPLTPNALGNHSVSSPQTPGGNTSKQEFDS</sequence>
<feature type="region of interest" description="Disordered" evidence="7">
    <location>
        <begin position="552"/>
        <end position="586"/>
    </location>
</feature>
<dbReference type="InterPro" id="IPR036910">
    <property type="entry name" value="HMG_box_dom_sf"/>
</dbReference>
<keyword evidence="10" id="KW-1185">Reference proteome</keyword>
<reference evidence="9" key="1">
    <citation type="submission" date="2022-12" db="EMBL/GenBank/DDBJ databases">
        <title>Genome assemblies of Blomia tropicalis.</title>
        <authorList>
            <person name="Cui Y."/>
        </authorList>
    </citation>
    <scope>NUCLEOTIDE SEQUENCE</scope>
    <source>
        <tissue evidence="9">Adult mites</tissue>
    </source>
</reference>
<feature type="compositionally biased region" description="Polar residues" evidence="7">
    <location>
        <begin position="1398"/>
        <end position="1410"/>
    </location>
</feature>
<dbReference type="InterPro" id="IPR058607">
    <property type="entry name" value="HMG-box_Cic-like"/>
</dbReference>
<feature type="compositionally biased region" description="Basic and acidic residues" evidence="7">
    <location>
        <begin position="856"/>
        <end position="866"/>
    </location>
</feature>
<feature type="domain" description="HMG box" evidence="8">
    <location>
        <begin position="894"/>
        <end position="962"/>
    </location>
</feature>
<feature type="compositionally biased region" description="Acidic residues" evidence="7">
    <location>
        <begin position="347"/>
        <end position="364"/>
    </location>
</feature>
<evidence type="ECO:0000313" key="10">
    <source>
        <dbReference type="Proteomes" id="UP001142055"/>
    </source>
</evidence>
<evidence type="ECO:0000256" key="4">
    <source>
        <dbReference type="ARBA" id="ARBA00023163"/>
    </source>
</evidence>
<keyword evidence="2" id="KW-0805">Transcription regulation</keyword>
<dbReference type="GO" id="GO:0000981">
    <property type="term" value="F:DNA-binding transcription factor activity, RNA polymerase II-specific"/>
    <property type="evidence" value="ECO:0007669"/>
    <property type="project" value="TreeGrafter"/>
</dbReference>
<dbReference type="CDD" id="cd21990">
    <property type="entry name" value="HMG-box_CIC-like"/>
    <property type="match status" value="1"/>
</dbReference>
<organism evidence="9 10">
    <name type="scientific">Blomia tropicalis</name>
    <name type="common">Mite</name>
    <dbReference type="NCBI Taxonomy" id="40697"/>
    <lineage>
        <taxon>Eukaryota</taxon>
        <taxon>Metazoa</taxon>
        <taxon>Ecdysozoa</taxon>
        <taxon>Arthropoda</taxon>
        <taxon>Chelicerata</taxon>
        <taxon>Arachnida</taxon>
        <taxon>Acari</taxon>
        <taxon>Acariformes</taxon>
        <taxon>Sarcoptiformes</taxon>
        <taxon>Astigmata</taxon>
        <taxon>Glycyphagoidea</taxon>
        <taxon>Echimyopodidae</taxon>
        <taxon>Blomia</taxon>
    </lineage>
</organism>
<dbReference type="Pfam" id="PF16090">
    <property type="entry name" value="DUF4819"/>
    <property type="match status" value="1"/>
</dbReference>
<dbReference type="Pfam" id="PF00505">
    <property type="entry name" value="HMG_box"/>
    <property type="match status" value="1"/>
</dbReference>
<feature type="compositionally biased region" description="Low complexity" evidence="7">
    <location>
        <begin position="603"/>
        <end position="627"/>
    </location>
</feature>
<evidence type="ECO:0000256" key="1">
    <source>
        <dbReference type="ARBA" id="ARBA00022553"/>
    </source>
</evidence>
<dbReference type="SUPFAM" id="SSF47095">
    <property type="entry name" value="HMG-box"/>
    <property type="match status" value="1"/>
</dbReference>
<keyword evidence="5 6" id="KW-0539">Nucleus</keyword>
<feature type="region of interest" description="Disordered" evidence="7">
    <location>
        <begin position="598"/>
        <end position="647"/>
    </location>
</feature>
<dbReference type="PANTHER" id="PTHR13059">
    <property type="entry name" value="HMG-BOX TRANSCRIPTION FACTOR BBX"/>
    <property type="match status" value="1"/>
</dbReference>
<feature type="compositionally biased region" description="Polar residues" evidence="7">
    <location>
        <begin position="1451"/>
        <end position="1468"/>
    </location>
</feature>
<feature type="compositionally biased region" description="Polar residues" evidence="7">
    <location>
        <begin position="1550"/>
        <end position="1573"/>
    </location>
</feature>
<dbReference type="EMBL" id="JAPWDV010000001">
    <property type="protein sequence ID" value="KAJ6221725.1"/>
    <property type="molecule type" value="Genomic_DNA"/>
</dbReference>
<evidence type="ECO:0000256" key="5">
    <source>
        <dbReference type="ARBA" id="ARBA00023242"/>
    </source>
</evidence>
<dbReference type="GO" id="GO:0000977">
    <property type="term" value="F:RNA polymerase II transcription regulatory region sequence-specific DNA binding"/>
    <property type="evidence" value="ECO:0007669"/>
    <property type="project" value="TreeGrafter"/>
</dbReference>
<keyword evidence="1" id="KW-0597">Phosphoprotein</keyword>
<dbReference type="OMA" id="LGSWGWE"/>
<dbReference type="InterPro" id="IPR052412">
    <property type="entry name" value="CC-Dev_Transcription_Reg"/>
</dbReference>
<gene>
    <name evidence="9" type="ORF">RDWZM_000270</name>
</gene>
<evidence type="ECO:0000256" key="2">
    <source>
        <dbReference type="ARBA" id="ARBA00023015"/>
    </source>
</evidence>
<feature type="compositionally biased region" description="Low complexity" evidence="7">
    <location>
        <begin position="768"/>
        <end position="778"/>
    </location>
</feature>
<feature type="region of interest" description="Disordered" evidence="7">
    <location>
        <begin position="1366"/>
        <end position="1410"/>
    </location>
</feature>
<dbReference type="PANTHER" id="PTHR13059:SF13">
    <property type="entry name" value="PROTEIN CAPICUA HOMOLOG"/>
    <property type="match status" value="1"/>
</dbReference>
<feature type="region of interest" description="Disordered" evidence="7">
    <location>
        <begin position="278"/>
        <end position="364"/>
    </location>
</feature>
<feature type="region of interest" description="Disordered" evidence="7">
    <location>
        <begin position="1546"/>
        <end position="1573"/>
    </location>
</feature>
<feature type="region of interest" description="Disordered" evidence="7">
    <location>
        <begin position="88"/>
        <end position="112"/>
    </location>
</feature>
<protein>
    <recommendedName>
        <fullName evidence="8">HMG box domain-containing protein</fullName>
    </recommendedName>
</protein>
<keyword evidence="4" id="KW-0804">Transcription</keyword>
<evidence type="ECO:0000256" key="7">
    <source>
        <dbReference type="SAM" id="MobiDB-lite"/>
    </source>
</evidence>
<feature type="compositionally biased region" description="Polar residues" evidence="7">
    <location>
        <begin position="326"/>
        <end position="341"/>
    </location>
</feature>
<name>A0A9Q0RPM1_BLOTA</name>
<feature type="compositionally biased region" description="Basic and acidic residues" evidence="7">
    <location>
        <begin position="821"/>
        <end position="831"/>
    </location>
</feature>
<dbReference type="InterPro" id="IPR009071">
    <property type="entry name" value="HMG_box_dom"/>
</dbReference>
<feature type="region of interest" description="Disordered" evidence="7">
    <location>
        <begin position="1114"/>
        <end position="1141"/>
    </location>
</feature>
<dbReference type="InterPro" id="IPR032147">
    <property type="entry name" value="Cic_dom"/>
</dbReference>
<feature type="region of interest" description="Disordered" evidence="7">
    <location>
        <begin position="760"/>
        <end position="779"/>
    </location>
</feature>
<feature type="compositionally biased region" description="Low complexity" evidence="7">
    <location>
        <begin position="1469"/>
        <end position="1485"/>
    </location>
</feature>
<evidence type="ECO:0000256" key="3">
    <source>
        <dbReference type="ARBA" id="ARBA00023125"/>
    </source>
</evidence>
<keyword evidence="3 6" id="KW-0238">DNA-binding</keyword>
<feature type="region of interest" description="Disordered" evidence="7">
    <location>
        <begin position="806"/>
        <end position="895"/>
    </location>
</feature>
<feature type="compositionally biased region" description="Low complexity" evidence="7">
    <location>
        <begin position="562"/>
        <end position="586"/>
    </location>
</feature>
<feature type="region of interest" description="Disordered" evidence="7">
    <location>
        <begin position="975"/>
        <end position="1005"/>
    </location>
</feature>
<evidence type="ECO:0000259" key="8">
    <source>
        <dbReference type="PROSITE" id="PS50118"/>
    </source>
</evidence>
<dbReference type="FunFam" id="1.10.30.10:FF:000075">
    <property type="entry name" value="Capicua transcriptional repressor a"/>
    <property type="match status" value="1"/>
</dbReference>
<feature type="compositionally biased region" description="Low complexity" evidence="7">
    <location>
        <begin position="1366"/>
        <end position="1381"/>
    </location>
</feature>